<evidence type="ECO:0000313" key="1">
    <source>
        <dbReference type="EMBL" id="KAL0152694.1"/>
    </source>
</evidence>
<name>A0ABD0MUH7_CIRMR</name>
<protein>
    <submittedName>
        <fullName evidence="1">Uncharacterized protein</fullName>
    </submittedName>
</protein>
<gene>
    <name evidence="1" type="ORF">M9458_052417</name>
</gene>
<sequence length="72" mass="7639">MFGAPLQIPNGQVCGVGGDVAFEDVFVLEALLLQILSYGYWAAVSISNGLNLGRGSVCVFMDSLSDPPAQYR</sequence>
<dbReference type="AlphaFoldDB" id="A0ABD0MUH7"/>
<organism evidence="1 2">
    <name type="scientific">Cirrhinus mrigala</name>
    <name type="common">Mrigala</name>
    <dbReference type="NCBI Taxonomy" id="683832"/>
    <lineage>
        <taxon>Eukaryota</taxon>
        <taxon>Metazoa</taxon>
        <taxon>Chordata</taxon>
        <taxon>Craniata</taxon>
        <taxon>Vertebrata</taxon>
        <taxon>Euteleostomi</taxon>
        <taxon>Actinopterygii</taxon>
        <taxon>Neopterygii</taxon>
        <taxon>Teleostei</taxon>
        <taxon>Ostariophysi</taxon>
        <taxon>Cypriniformes</taxon>
        <taxon>Cyprinidae</taxon>
        <taxon>Labeoninae</taxon>
        <taxon>Labeonini</taxon>
        <taxon>Cirrhinus</taxon>
    </lineage>
</organism>
<proteinExistence type="predicted"/>
<comment type="caution">
    <text evidence="1">The sequence shown here is derived from an EMBL/GenBank/DDBJ whole genome shotgun (WGS) entry which is preliminary data.</text>
</comment>
<dbReference type="EMBL" id="JAMKFB020000189">
    <property type="protein sequence ID" value="KAL0152694.1"/>
    <property type="molecule type" value="Genomic_DNA"/>
</dbReference>
<reference evidence="1 2" key="1">
    <citation type="submission" date="2024-05" db="EMBL/GenBank/DDBJ databases">
        <title>Genome sequencing and assembly of Indian major carp, Cirrhinus mrigala (Hamilton, 1822).</title>
        <authorList>
            <person name="Mohindra V."/>
            <person name="Chowdhury L.M."/>
            <person name="Lal K."/>
            <person name="Jena J.K."/>
        </authorList>
    </citation>
    <scope>NUCLEOTIDE SEQUENCE [LARGE SCALE GENOMIC DNA]</scope>
    <source>
        <strain evidence="1">CM1030</strain>
        <tissue evidence="1">Blood</tissue>
    </source>
</reference>
<keyword evidence="2" id="KW-1185">Reference proteome</keyword>
<accession>A0ABD0MUH7</accession>
<dbReference type="Proteomes" id="UP001529510">
    <property type="component" value="Unassembled WGS sequence"/>
</dbReference>
<evidence type="ECO:0000313" key="2">
    <source>
        <dbReference type="Proteomes" id="UP001529510"/>
    </source>
</evidence>